<proteinExistence type="predicted"/>
<dbReference type="InterPro" id="IPR007312">
    <property type="entry name" value="Phosphoesterase"/>
</dbReference>
<evidence type="ECO:0000256" key="1">
    <source>
        <dbReference type="ARBA" id="ARBA00022801"/>
    </source>
</evidence>
<dbReference type="Pfam" id="PF04185">
    <property type="entry name" value="Phosphoesterase"/>
    <property type="match status" value="1"/>
</dbReference>
<dbReference type="InterPro" id="IPR017850">
    <property type="entry name" value="Alkaline_phosphatase_core_sf"/>
</dbReference>
<organism evidence="2 3">
    <name type="scientific">Nitrosotalea sinensis</name>
    <dbReference type="NCBI Taxonomy" id="1499975"/>
    <lineage>
        <taxon>Archaea</taxon>
        <taxon>Nitrososphaerota</taxon>
        <taxon>Nitrososphaeria</taxon>
        <taxon>Nitrosotaleales</taxon>
        <taxon>Nitrosotaleaceae</taxon>
        <taxon>Nitrosotalea</taxon>
    </lineage>
</organism>
<reference evidence="3" key="1">
    <citation type="submission" date="2016-12" db="EMBL/GenBank/DDBJ databases">
        <authorList>
            <person name="Herbold C."/>
        </authorList>
    </citation>
    <scope>NUCLEOTIDE SEQUENCE [LARGE SCALE GENOMIC DNA]</scope>
</reference>
<name>A0A2H1EJJ7_9ARCH</name>
<sequence>MPAVSFLKAAKYQDGHAGYSDPLDEQHFVVDTLNKLQKLKEWKDTAVIILYDDSDGWYDHVMPPILNQSNDPLQDVSCGIAKPGDYKDRCGYGPRQPLLVISPYAKENYVDHTVTNQASVLKFIEDNWNLGQLSDPQSFDKKSGSLDNMFDFEHGDVDKLFLDPITGLRK</sequence>
<dbReference type="PANTHER" id="PTHR31956">
    <property type="entry name" value="NON-SPECIFIC PHOSPHOLIPASE C4-RELATED"/>
    <property type="match status" value="1"/>
</dbReference>
<dbReference type="Proteomes" id="UP000232412">
    <property type="component" value="Unassembled WGS sequence"/>
</dbReference>
<evidence type="ECO:0000313" key="2">
    <source>
        <dbReference type="EMBL" id="SHO48025.1"/>
    </source>
</evidence>
<dbReference type="EC" id="3.1.4.3" evidence="2"/>
<evidence type="ECO:0000313" key="3">
    <source>
        <dbReference type="Proteomes" id="UP000232412"/>
    </source>
</evidence>
<protein>
    <submittedName>
        <fullName evidence="2">Phospholipase C</fullName>
        <ecNumber evidence="2">3.1.4.3</ecNumber>
    </submittedName>
</protein>
<dbReference type="GO" id="GO:0034480">
    <property type="term" value="F:phosphatidylcholine phospholipase C activity"/>
    <property type="evidence" value="ECO:0007669"/>
    <property type="project" value="UniProtKB-EC"/>
</dbReference>
<accession>A0A2H1EJJ7</accession>
<gene>
    <name evidence="2" type="ORF">NSIN_80063</name>
</gene>
<keyword evidence="3" id="KW-1185">Reference proteome</keyword>
<keyword evidence="1 2" id="KW-0378">Hydrolase</keyword>
<dbReference type="Gene3D" id="3.40.720.10">
    <property type="entry name" value="Alkaline Phosphatase, subunit A"/>
    <property type="match status" value="1"/>
</dbReference>
<dbReference type="PANTHER" id="PTHR31956:SF1">
    <property type="entry name" value="NON-SPECIFIC PHOSPHOLIPASE C1"/>
    <property type="match status" value="1"/>
</dbReference>
<dbReference type="EMBL" id="FRFC01000009">
    <property type="protein sequence ID" value="SHO48025.1"/>
    <property type="molecule type" value="Genomic_DNA"/>
</dbReference>
<dbReference type="AlphaFoldDB" id="A0A2H1EJJ7"/>